<evidence type="ECO:0000256" key="3">
    <source>
        <dbReference type="ARBA" id="ARBA00023125"/>
    </source>
</evidence>
<dbReference type="PANTHER" id="PTHR31506:SF21">
    <property type="entry name" value="PROTEIN BZR1 HOMOLOG"/>
    <property type="match status" value="1"/>
</dbReference>
<dbReference type="GO" id="GO:0003677">
    <property type="term" value="F:DNA binding"/>
    <property type="evidence" value="ECO:0007669"/>
    <property type="project" value="UniProtKB-UniRule"/>
</dbReference>
<protein>
    <recommendedName>
        <fullName evidence="5">Protein BZR1 homolog</fullName>
    </recommendedName>
    <alternativeName>
        <fullName evidence="5">Protein BRASSINAZOLE-RESISTANT 1 homolog</fullName>
    </alternativeName>
</protein>
<dbReference type="PANTHER" id="PTHR31506">
    <property type="entry name" value="BES1/BZR1 HOMOLOG PROTEIN 3-RELATED"/>
    <property type="match status" value="1"/>
</dbReference>
<dbReference type="AlphaFoldDB" id="A0AAV6KDT8"/>
<name>A0AAV6KDT8_9ERIC</name>
<comment type="similarity">
    <text evidence="1 5">Belongs to the BZR/LAT61 family.</text>
</comment>
<evidence type="ECO:0000259" key="7">
    <source>
        <dbReference type="Pfam" id="PF05687"/>
    </source>
</evidence>
<comment type="caution">
    <text evidence="8">The sequence shown here is derived from an EMBL/GenBank/DDBJ whole genome shotgun (WGS) entry which is preliminary data.</text>
</comment>
<keyword evidence="3 5" id="KW-0238">DNA-binding</keyword>
<dbReference type="EMBL" id="JACTNZ010000005">
    <property type="protein sequence ID" value="KAG5550671.1"/>
    <property type="molecule type" value="Genomic_DNA"/>
</dbReference>
<dbReference type="GO" id="GO:0009742">
    <property type="term" value="P:brassinosteroid mediated signaling pathway"/>
    <property type="evidence" value="ECO:0007669"/>
    <property type="project" value="UniProtKB-UniRule"/>
</dbReference>
<keyword evidence="5" id="KW-1070">Brassinosteroid signaling pathway</keyword>
<evidence type="ECO:0000313" key="8">
    <source>
        <dbReference type="EMBL" id="KAG5550671.1"/>
    </source>
</evidence>
<comment type="function">
    <text evidence="5">Functions in brassinosteroid signaling. May function as transcriptional repressor.</text>
</comment>
<evidence type="ECO:0000256" key="6">
    <source>
        <dbReference type="SAM" id="MobiDB-lite"/>
    </source>
</evidence>
<comment type="subcellular location">
    <subcellularLocation>
        <location evidence="5">Nucleus</location>
    </subcellularLocation>
</comment>
<evidence type="ECO:0000313" key="9">
    <source>
        <dbReference type="Proteomes" id="UP000823749"/>
    </source>
</evidence>
<dbReference type="Pfam" id="PF05687">
    <property type="entry name" value="BES1_N"/>
    <property type="match status" value="1"/>
</dbReference>
<keyword evidence="2 5" id="KW-0805">Transcription regulation</keyword>
<feature type="region of interest" description="Disordered" evidence="6">
    <location>
        <begin position="1"/>
        <end position="21"/>
    </location>
</feature>
<keyword evidence="4 5" id="KW-0804">Transcription</keyword>
<evidence type="ECO:0000256" key="2">
    <source>
        <dbReference type="ARBA" id="ARBA00023015"/>
    </source>
</evidence>
<accession>A0AAV6KDT8</accession>
<proteinExistence type="inferred from homology"/>
<dbReference type="Proteomes" id="UP000823749">
    <property type="component" value="Chromosome 5"/>
</dbReference>
<dbReference type="InterPro" id="IPR008540">
    <property type="entry name" value="BES1_N"/>
</dbReference>
<reference evidence="8" key="1">
    <citation type="submission" date="2020-08" db="EMBL/GenBank/DDBJ databases">
        <title>Plant Genome Project.</title>
        <authorList>
            <person name="Zhang R.-G."/>
        </authorList>
    </citation>
    <scope>NUCLEOTIDE SEQUENCE</scope>
    <source>
        <strain evidence="8">WSP0</strain>
        <tissue evidence="8">Leaf</tissue>
    </source>
</reference>
<dbReference type="InterPro" id="IPR033264">
    <property type="entry name" value="BZR"/>
</dbReference>
<organism evidence="8 9">
    <name type="scientific">Rhododendron griersonianum</name>
    <dbReference type="NCBI Taxonomy" id="479676"/>
    <lineage>
        <taxon>Eukaryota</taxon>
        <taxon>Viridiplantae</taxon>
        <taxon>Streptophyta</taxon>
        <taxon>Embryophyta</taxon>
        <taxon>Tracheophyta</taxon>
        <taxon>Spermatophyta</taxon>
        <taxon>Magnoliopsida</taxon>
        <taxon>eudicotyledons</taxon>
        <taxon>Gunneridae</taxon>
        <taxon>Pentapetalae</taxon>
        <taxon>asterids</taxon>
        <taxon>Ericales</taxon>
        <taxon>Ericaceae</taxon>
        <taxon>Ericoideae</taxon>
        <taxon>Rhodoreae</taxon>
        <taxon>Rhododendron</taxon>
    </lineage>
</organism>
<dbReference type="GO" id="GO:0003700">
    <property type="term" value="F:DNA-binding transcription factor activity"/>
    <property type="evidence" value="ECO:0007669"/>
    <property type="project" value="UniProtKB-UniRule"/>
</dbReference>
<gene>
    <name evidence="8" type="ORF">RHGRI_015577</name>
</gene>
<evidence type="ECO:0000256" key="4">
    <source>
        <dbReference type="ARBA" id="ARBA00023163"/>
    </source>
</evidence>
<dbReference type="GO" id="GO:0005634">
    <property type="term" value="C:nucleus"/>
    <property type="evidence" value="ECO:0007669"/>
    <property type="project" value="UniProtKB-SubCell"/>
</dbReference>
<evidence type="ECO:0000256" key="1">
    <source>
        <dbReference type="ARBA" id="ARBA00005909"/>
    </source>
</evidence>
<dbReference type="GO" id="GO:0006351">
    <property type="term" value="P:DNA-templated transcription"/>
    <property type="evidence" value="ECO:0007669"/>
    <property type="project" value="InterPro"/>
</dbReference>
<keyword evidence="9" id="KW-1185">Reference proteome</keyword>
<feature type="domain" description="BES1/BZR1 plant transcription factor N-terminal" evidence="7">
    <location>
        <begin position="36"/>
        <end position="103"/>
    </location>
</feature>
<evidence type="ECO:0000256" key="5">
    <source>
        <dbReference type="RuleBase" id="RU369040"/>
    </source>
</evidence>
<sequence>MAEMKRSSAPRGCIKGSKGPWLVHKTTKEGHVVTKLRFPSETERQKNKQRERRRRAVAQKIFTGLRTHGNYKLPKHADNNDILKALCEEAGWHVEEDGTIFKKVNLH</sequence>